<dbReference type="PANTHER" id="PTHR22550:SF5">
    <property type="entry name" value="LEUCINE ZIPPER PROTEIN 4"/>
    <property type="match status" value="1"/>
</dbReference>
<evidence type="ECO:0000256" key="5">
    <source>
        <dbReference type="SAM" id="Phobius"/>
    </source>
</evidence>
<gene>
    <name evidence="7" type="ORF">C4S77_02095</name>
</gene>
<feature type="transmembrane region" description="Helical" evidence="5">
    <location>
        <begin position="7"/>
        <end position="25"/>
    </location>
</feature>
<sequence>MNTNLEFEYPWFLLLLLFIPVFIFLKYRKKVKLEVISIPNVKAFGTSGNKLGILQPILFWLRLFIIGLLIFAFARPRVIDVSRVLESEKGIDIMLTVDISLSMLAKDLNPDRLTALKQVAINFVNERPIDRIGLIAYSGEALTLVPLTTDRNLLTQQLSELKTQTLEGGTAIGVGLATAVNHLKNSKAKSKIIILMTDGVNNDGFVEPTIAADIAAQKGIKVYTIGIGTNDWALFPSSQDPYTGKIYFEKQKVEIDEDLLKYIAKQTGGEYFRAIDTKSLQDIYSNINQLEKSDINDLKYYNYTEKYRMFLVPALILLLLELFLRGFVFRSII</sequence>
<evidence type="ECO:0000259" key="6">
    <source>
        <dbReference type="PROSITE" id="PS50234"/>
    </source>
</evidence>
<keyword evidence="8" id="KW-1185">Reference proteome</keyword>
<protein>
    <submittedName>
        <fullName evidence="7">Aerotolerance regulator BatA</fullName>
    </submittedName>
</protein>
<dbReference type="InterPro" id="IPR036465">
    <property type="entry name" value="vWFA_dom_sf"/>
</dbReference>
<keyword evidence="3 5" id="KW-1133">Transmembrane helix</keyword>
<keyword evidence="4 5" id="KW-0472">Membrane</keyword>
<dbReference type="InterPro" id="IPR024163">
    <property type="entry name" value="Aerotolerance_reg_N"/>
</dbReference>
<name>A0A2S8AFV8_9FLAO</name>
<feature type="domain" description="VWFA" evidence="6">
    <location>
        <begin position="92"/>
        <end position="287"/>
    </location>
</feature>
<dbReference type="PROSITE" id="PS50234">
    <property type="entry name" value="VWFA"/>
    <property type="match status" value="1"/>
</dbReference>
<evidence type="ECO:0000256" key="2">
    <source>
        <dbReference type="ARBA" id="ARBA00022692"/>
    </source>
</evidence>
<evidence type="ECO:0000256" key="1">
    <source>
        <dbReference type="ARBA" id="ARBA00022475"/>
    </source>
</evidence>
<dbReference type="PANTHER" id="PTHR22550">
    <property type="entry name" value="SPORE GERMINATION PROTEIN"/>
    <property type="match status" value="1"/>
</dbReference>
<dbReference type="AlphaFoldDB" id="A0A2S8AFV8"/>
<feature type="transmembrane region" description="Helical" evidence="5">
    <location>
        <begin position="309"/>
        <end position="328"/>
    </location>
</feature>
<dbReference type="OrthoDB" id="6206554at2"/>
<dbReference type="EMBL" id="PSZM01000002">
    <property type="protein sequence ID" value="PQL95028.1"/>
    <property type="molecule type" value="Genomic_DNA"/>
</dbReference>
<dbReference type="SMART" id="SM00327">
    <property type="entry name" value="VWA"/>
    <property type="match status" value="1"/>
</dbReference>
<proteinExistence type="predicted"/>
<evidence type="ECO:0000313" key="7">
    <source>
        <dbReference type="EMBL" id="PQL95028.1"/>
    </source>
</evidence>
<evidence type="ECO:0000256" key="3">
    <source>
        <dbReference type="ARBA" id="ARBA00022989"/>
    </source>
</evidence>
<accession>A0A2S8AFV8</accession>
<organism evidence="7 8">
    <name type="scientific">Apibacter adventoris</name>
    <dbReference type="NCBI Taxonomy" id="1679466"/>
    <lineage>
        <taxon>Bacteria</taxon>
        <taxon>Pseudomonadati</taxon>
        <taxon>Bacteroidota</taxon>
        <taxon>Flavobacteriia</taxon>
        <taxon>Flavobacteriales</taxon>
        <taxon>Weeksellaceae</taxon>
        <taxon>Apibacter</taxon>
    </lineage>
</organism>
<comment type="caution">
    <text evidence="7">The sequence shown here is derived from an EMBL/GenBank/DDBJ whole genome shotgun (WGS) entry which is preliminary data.</text>
</comment>
<dbReference type="InterPro" id="IPR002035">
    <property type="entry name" value="VWF_A"/>
</dbReference>
<dbReference type="Proteomes" id="UP000238042">
    <property type="component" value="Unassembled WGS sequence"/>
</dbReference>
<dbReference type="Pfam" id="PF07584">
    <property type="entry name" value="BatA"/>
    <property type="match status" value="1"/>
</dbReference>
<keyword evidence="1" id="KW-1003">Cell membrane</keyword>
<keyword evidence="2 5" id="KW-0812">Transmembrane</keyword>
<evidence type="ECO:0000313" key="8">
    <source>
        <dbReference type="Proteomes" id="UP000238042"/>
    </source>
</evidence>
<dbReference type="InterPro" id="IPR050768">
    <property type="entry name" value="UPF0353/GerABKA_families"/>
</dbReference>
<evidence type="ECO:0000256" key="4">
    <source>
        <dbReference type="ARBA" id="ARBA00023136"/>
    </source>
</evidence>
<feature type="transmembrane region" description="Helical" evidence="5">
    <location>
        <begin position="57"/>
        <end position="74"/>
    </location>
</feature>
<dbReference type="RefSeq" id="WP_105245728.1">
    <property type="nucleotide sequence ID" value="NZ_PSZM01000002.1"/>
</dbReference>
<dbReference type="SUPFAM" id="SSF53300">
    <property type="entry name" value="vWA-like"/>
    <property type="match status" value="1"/>
</dbReference>
<dbReference type="Pfam" id="PF00092">
    <property type="entry name" value="VWA"/>
    <property type="match status" value="1"/>
</dbReference>
<dbReference type="Gene3D" id="3.40.50.410">
    <property type="entry name" value="von Willebrand factor, type A domain"/>
    <property type="match status" value="1"/>
</dbReference>
<reference evidence="7 8" key="1">
    <citation type="submission" date="2018-02" db="EMBL/GenBank/DDBJ databases">
        <title>Genome sequences of Apibacter spp., gut symbionts of Asian honey bees.</title>
        <authorList>
            <person name="Kwong W.K."/>
            <person name="Steele M.I."/>
            <person name="Moran N.A."/>
        </authorList>
    </citation>
    <scope>NUCLEOTIDE SEQUENCE [LARGE SCALE GENOMIC DNA]</scope>
    <source>
        <strain evidence="8">wkB301</strain>
    </source>
</reference>